<evidence type="ECO:0000256" key="2">
    <source>
        <dbReference type="SAM" id="Phobius"/>
    </source>
</evidence>
<dbReference type="EMBL" id="QVFU01000010">
    <property type="protein sequence ID" value="RFS46240.1"/>
    <property type="molecule type" value="Genomic_DNA"/>
</dbReference>
<evidence type="ECO:0000256" key="1">
    <source>
        <dbReference type="SAM" id="MobiDB-lite"/>
    </source>
</evidence>
<evidence type="ECO:0000313" key="3">
    <source>
        <dbReference type="EMBL" id="RFS46240.1"/>
    </source>
</evidence>
<feature type="region of interest" description="Disordered" evidence="1">
    <location>
        <begin position="47"/>
        <end position="92"/>
    </location>
</feature>
<dbReference type="Proteomes" id="UP000262621">
    <property type="component" value="Unassembled WGS sequence"/>
</dbReference>
<comment type="caution">
    <text evidence="3">The sequence shown here is derived from an EMBL/GenBank/DDBJ whole genome shotgun (WGS) entry which is preliminary data.</text>
</comment>
<keyword evidence="2" id="KW-0812">Transmembrane</keyword>
<keyword evidence="4" id="KW-1185">Reference proteome</keyword>
<evidence type="ECO:0008006" key="5">
    <source>
        <dbReference type="Google" id="ProtNLM"/>
    </source>
</evidence>
<name>A0A372G0I7_9ACTN</name>
<sequence>MLYGIPFSLLVSGLIFPIGVIIYWVTTNLFSLAQQTWVLRKYPPPVTGSAAPKAAAPPPADPTRVTPSPARSLAPRPGAKPTTARKGPPRGR</sequence>
<reference evidence="3 4" key="1">
    <citation type="submission" date="2018-08" db="EMBL/GenBank/DDBJ databases">
        <title>Verrucosispora craniellae sp. nov., isolated from a marine sponge in the South China Sea.</title>
        <authorList>
            <person name="Li L."/>
            <person name="Lin H.W."/>
        </authorList>
    </citation>
    <scope>NUCLEOTIDE SEQUENCE [LARGE SCALE GENOMIC DNA]</scope>
    <source>
        <strain evidence="3 4">LHW63014</strain>
    </source>
</reference>
<dbReference type="OrthoDB" id="9780552at2"/>
<proteinExistence type="predicted"/>
<accession>A0A372G0I7</accession>
<keyword evidence="2" id="KW-0472">Membrane</keyword>
<organism evidence="3 4">
    <name type="scientific">Micromonospora craniellae</name>
    <dbReference type="NCBI Taxonomy" id="2294034"/>
    <lineage>
        <taxon>Bacteria</taxon>
        <taxon>Bacillati</taxon>
        <taxon>Actinomycetota</taxon>
        <taxon>Actinomycetes</taxon>
        <taxon>Micromonosporales</taxon>
        <taxon>Micromonosporaceae</taxon>
        <taxon>Micromonospora</taxon>
    </lineage>
</organism>
<feature type="transmembrane region" description="Helical" evidence="2">
    <location>
        <begin position="6"/>
        <end position="25"/>
    </location>
</feature>
<protein>
    <recommendedName>
        <fullName evidence="5">Membrane protein insertase YidC</fullName>
    </recommendedName>
</protein>
<keyword evidence="2" id="KW-1133">Transmembrane helix</keyword>
<evidence type="ECO:0000313" key="4">
    <source>
        <dbReference type="Proteomes" id="UP000262621"/>
    </source>
</evidence>
<dbReference type="AlphaFoldDB" id="A0A372G0I7"/>
<gene>
    <name evidence="3" type="ORF">D0Q02_12340</name>
</gene>